<accession>A0A1C0AZM0</accession>
<reference evidence="2 4" key="2">
    <citation type="submission" date="2019-09" db="EMBL/GenBank/DDBJ databases">
        <title>Complete genome sequencing of four Arcobacter species reveals a diverse suite of mobile elements.</title>
        <authorList>
            <person name="Miller W.G."/>
            <person name="Yee E."/>
            <person name="Bono J.L."/>
        </authorList>
    </citation>
    <scope>NUCLEOTIDE SEQUENCE [LARGE SCALE GENOMIC DNA]</scope>
    <source>
        <strain evidence="2 4">CCUG 56899</strain>
    </source>
</reference>
<dbReference type="Proteomes" id="UP000093159">
    <property type="component" value="Unassembled WGS sequence"/>
</dbReference>
<reference evidence="2 4" key="3">
    <citation type="submission" date="2019-09" db="EMBL/GenBank/DDBJ databases">
        <title>Taxonomic note: a critical rebuttal of the proposed division of the genus Arcobacter into six genera, emended descriptions of Arcobacter anaerophilus and the genus Arcobacter, and an assessment of genus-level boundaries for Epsilonproteobacteria using in silico genomic comparator tools.</title>
        <authorList>
            <person name="On S.L.W."/>
            <person name="Miller W.G."/>
            <person name="Biggs P."/>
            <person name="Cornelius A."/>
            <person name="Vandamme P."/>
        </authorList>
    </citation>
    <scope>NUCLEOTIDE SEQUENCE [LARGE SCALE GENOMIC DNA]</scope>
    <source>
        <strain evidence="2 4">CCUG 56899</strain>
    </source>
</reference>
<sequence length="63" mass="7568">MLEEIVLSKKDLVKLFEEGILKDKEKNWLYEDKEVKIVALHKVEPKFLQDLTNAEYFKIVFIK</sequence>
<dbReference type="EMBL" id="CP036246">
    <property type="protein sequence ID" value="QEP40547.1"/>
    <property type="molecule type" value="Genomic_DNA"/>
</dbReference>
<dbReference type="OrthoDB" id="5348780at2"/>
<dbReference type="EMBL" id="LDIR01000001">
    <property type="protein sequence ID" value="OCL92967.1"/>
    <property type="molecule type" value="Genomic_DNA"/>
</dbReference>
<reference evidence="1 3" key="1">
    <citation type="submission" date="2015-05" db="EMBL/GenBank/DDBJ databases">
        <authorList>
            <person name="Rovetto F."/>
            <person name="Cocolin L."/>
            <person name="Illeghems K."/>
            <person name="Van Nieuwerburgh F."/>
            <person name="Houf K."/>
        </authorList>
    </citation>
    <scope>NUCLEOTIDE SEQUENCE [LARGE SCALE GENOMIC DNA]</scope>
    <source>
        <strain evidence="1 3">117434</strain>
    </source>
</reference>
<dbReference type="RefSeq" id="WP_066175758.1">
    <property type="nucleotide sequence ID" value="NZ_CP036246.2"/>
</dbReference>
<evidence type="ECO:0000313" key="2">
    <source>
        <dbReference type="EMBL" id="QEP40547.1"/>
    </source>
</evidence>
<evidence type="ECO:0000313" key="3">
    <source>
        <dbReference type="Proteomes" id="UP000093159"/>
    </source>
</evidence>
<dbReference type="Proteomes" id="UP000322644">
    <property type="component" value="Chromosome"/>
</dbReference>
<protein>
    <submittedName>
        <fullName evidence="2">Uncharacterized protein</fullName>
    </submittedName>
</protein>
<evidence type="ECO:0000313" key="4">
    <source>
        <dbReference type="Proteomes" id="UP000322644"/>
    </source>
</evidence>
<gene>
    <name evidence="1" type="ORF">AAX28_00507</name>
    <name evidence="2" type="ORF">APORC_0945</name>
</gene>
<organism evidence="2 4">
    <name type="scientific">Arcobacter porcinus</name>
    <dbReference type="NCBI Taxonomy" id="1935204"/>
    <lineage>
        <taxon>Bacteria</taxon>
        <taxon>Pseudomonadati</taxon>
        <taxon>Campylobacterota</taxon>
        <taxon>Epsilonproteobacteria</taxon>
        <taxon>Campylobacterales</taxon>
        <taxon>Arcobacteraceae</taxon>
        <taxon>Arcobacter</taxon>
    </lineage>
</organism>
<dbReference type="KEGG" id="apoc:APORC_0945"/>
<name>A0A1C0AZM0_9BACT</name>
<dbReference type="AlphaFoldDB" id="A0A1C0AZM0"/>
<keyword evidence="3" id="KW-1185">Reference proteome</keyword>
<proteinExistence type="predicted"/>
<evidence type="ECO:0000313" key="1">
    <source>
        <dbReference type="EMBL" id="OCL92967.1"/>
    </source>
</evidence>